<dbReference type="PANTHER" id="PTHR34825:SF1">
    <property type="entry name" value="AAA-ATPASE-LIKE DOMAIN-CONTAINING PROTEIN"/>
    <property type="match status" value="1"/>
</dbReference>
<gene>
    <name evidence="2" type="ORF">CE91St12_31350</name>
</gene>
<organism evidence="2 3">
    <name type="scientific">Bacteroides uniformis</name>
    <dbReference type="NCBI Taxonomy" id="820"/>
    <lineage>
        <taxon>Bacteria</taxon>
        <taxon>Pseudomonadati</taxon>
        <taxon>Bacteroidota</taxon>
        <taxon>Bacteroidia</taxon>
        <taxon>Bacteroidales</taxon>
        <taxon>Bacteroidaceae</taxon>
        <taxon>Bacteroides</taxon>
    </lineage>
</organism>
<evidence type="ECO:0000313" key="3">
    <source>
        <dbReference type="Proteomes" id="UP001055048"/>
    </source>
</evidence>
<protein>
    <submittedName>
        <fullName evidence="2">ATPase AAA</fullName>
    </submittedName>
</protein>
<dbReference type="InterPro" id="IPR012547">
    <property type="entry name" value="PDDEXK_9"/>
</dbReference>
<comment type="caution">
    <text evidence="2">The sequence shown here is derived from an EMBL/GenBank/DDBJ whole genome shotgun (WGS) entry which is preliminary data.</text>
</comment>
<dbReference type="InterPro" id="IPR027417">
    <property type="entry name" value="P-loop_NTPase"/>
</dbReference>
<dbReference type="EMBL" id="BQNL01000001">
    <property type="protein sequence ID" value="GKH14925.1"/>
    <property type="molecule type" value="Genomic_DNA"/>
</dbReference>
<name>A0AA37JXB3_BACUN</name>
<accession>A0AA37JXB3</accession>
<evidence type="ECO:0000313" key="2">
    <source>
        <dbReference type="EMBL" id="GKH14925.1"/>
    </source>
</evidence>
<proteinExistence type="predicted"/>
<dbReference type="AlphaFoldDB" id="A0AA37JXB3"/>
<dbReference type="Pfam" id="PF08011">
    <property type="entry name" value="PDDEXK_9"/>
    <property type="match status" value="1"/>
</dbReference>
<dbReference type="InterPro" id="IPR018631">
    <property type="entry name" value="AAA-ATPase-like_dom"/>
</dbReference>
<dbReference type="Proteomes" id="UP001055048">
    <property type="component" value="Unassembled WGS sequence"/>
</dbReference>
<dbReference type="PANTHER" id="PTHR34825">
    <property type="entry name" value="CONSERVED PROTEIN, WITH A WEAK D-GALACTARATE DEHYDRATASE/ALTRONATE HYDROLASE DOMAIN"/>
    <property type="match status" value="1"/>
</dbReference>
<reference evidence="2" key="1">
    <citation type="submission" date="2022-01" db="EMBL/GenBank/DDBJ databases">
        <title>Novel bile acid biosynthetic pathways are enriched in the microbiome of centenarians.</title>
        <authorList>
            <person name="Sato Y."/>
            <person name="Atarashi K."/>
            <person name="Plichta R.D."/>
            <person name="Arai Y."/>
            <person name="Sasajima S."/>
            <person name="Kearney M.S."/>
            <person name="Suda W."/>
            <person name="Takeshita K."/>
            <person name="Sasaki T."/>
            <person name="Okamoto S."/>
            <person name="Skelly N.A."/>
            <person name="Okamura Y."/>
            <person name="Vlamakis H."/>
            <person name="Li Y."/>
            <person name="Tanoue T."/>
            <person name="Takei H."/>
            <person name="Nittono H."/>
            <person name="Narushima S."/>
            <person name="Irie J."/>
            <person name="Itoh H."/>
            <person name="Moriya K."/>
            <person name="Sugiura Y."/>
            <person name="Suematsu M."/>
            <person name="Moritoki N."/>
            <person name="Shibata S."/>
            <person name="Littman R.D."/>
            <person name="Fischbach A.M."/>
            <person name="Uwamino Y."/>
            <person name="Inoue T."/>
            <person name="Honda A."/>
            <person name="Hattori M."/>
            <person name="Murai T."/>
            <person name="Xavier J.R."/>
            <person name="Hirose N."/>
            <person name="Honda K."/>
        </authorList>
    </citation>
    <scope>NUCLEOTIDE SEQUENCE</scope>
    <source>
        <strain evidence="2">CE91-St12</strain>
    </source>
</reference>
<dbReference type="SUPFAM" id="SSF52540">
    <property type="entry name" value="P-loop containing nucleoside triphosphate hydrolases"/>
    <property type="match status" value="1"/>
</dbReference>
<sequence length="551" mass="64850">MVTKKREVTKHDKSFATSFFIHTFVLIKQNAHQTKFSRMKYPIGIQSFESLINDGYIYVDKTALIYQLVHTGRYYFLSRPRRFGKSLLISTLEAYFNGQQELFKGLEMERLEKEWTKYPVLHLDLNTSKYDEKNSLIDILNDTLCQWENIYGAVSSEVNPELRFKGIIRRAYEQTGQRVVILVDEYDKPMLQAIGDEELQNEYRNTLKAFYSVMKTQDRYIRFGFLTGVTKFGKVSVFSDLNNLIDLSMDRQFQTLCGMTDKEIHTYFEEPLHQIAENYGITYDEVCLRLKERYDGYRFRQNGTNLYNPFSLLNTFRSLEFGSYWFETGTPTYLVKLLKDNNFCLPDLTSEGVTAETLTDVESFKDNPIAVIYQSGYLTIKEYDEEFNIYRLGFPNKEVAEGFIKYLVPYYMPIKDSESVYFVSNFIADVRKGNPEQFMTRLATMFSDTDYKIVGDAELYFQNAFFIVMRMMGFYTKVERPTSESRMDMVIETKDYVYIVEFKLDGTPEEALQQIEDKGYAKPFAMDHRKLYRIGVNFSLEKRSIDGWKIE</sequence>
<evidence type="ECO:0000259" key="1">
    <source>
        <dbReference type="Pfam" id="PF09820"/>
    </source>
</evidence>
<feature type="domain" description="AAA-ATPase-like" evidence="1">
    <location>
        <begin position="42"/>
        <end position="238"/>
    </location>
</feature>
<dbReference type="Pfam" id="PF09820">
    <property type="entry name" value="AAA-ATPase_like"/>
    <property type="match status" value="1"/>
</dbReference>